<sequence length="434" mass="46853">MSDSTPSHPDGHVGGEREARDAWLPLVPDAVDLVVETESMISVFAAQRYRRVEAMRREALTDAARHGYALTEVIERSVRLELAAALAMTEAAAGRLIAEAYALVNRYPLALDSLAGARTTHRHCALLAEALDAVEPEFHDRLLGAAVALAESEPVGTFRRKLRALIETVRSVTVAQRHEAALPQRRVVLEPAADGMAWLHALIPAVEAHAIHGRLTGQAKVLALRDGETRALDQLRADLLGDILIDGVPESLPPEARGIRAAVVVTVPALTLLGAEGCANGLATVEGVGPIPIAKARELCGAAEGWMRVLTHPETGMVLSVGRKRYRPPPELRRLARWRAETCMAPGCGVPASRCEIDHNVAWHQGGTTSLGNLTPFCKGHHIVKHHGRWRVEQIDGGGGAILWTSPTGRRYRVEPERRLPVFVPVAGAPPPPF</sequence>
<dbReference type="EMBL" id="BAAAOG010000007">
    <property type="protein sequence ID" value="GAA1964780.1"/>
    <property type="molecule type" value="Genomic_DNA"/>
</dbReference>
<reference evidence="2 3" key="1">
    <citation type="journal article" date="2019" name="Int. J. Syst. Evol. Microbiol.">
        <title>The Global Catalogue of Microorganisms (GCM) 10K type strain sequencing project: providing services to taxonomists for standard genome sequencing and annotation.</title>
        <authorList>
            <consortium name="The Broad Institute Genomics Platform"/>
            <consortium name="The Broad Institute Genome Sequencing Center for Infectious Disease"/>
            <person name="Wu L."/>
            <person name="Ma J."/>
        </authorList>
    </citation>
    <scope>NUCLEOTIDE SEQUENCE [LARGE SCALE GENOMIC DNA]</scope>
    <source>
        <strain evidence="2 3">JCM 14901</strain>
    </source>
</reference>
<keyword evidence="2" id="KW-0255">Endonuclease</keyword>
<keyword evidence="2" id="KW-0540">Nuclease</keyword>
<evidence type="ECO:0000313" key="2">
    <source>
        <dbReference type="EMBL" id="GAA1964780.1"/>
    </source>
</evidence>
<dbReference type="InterPro" id="IPR003615">
    <property type="entry name" value="HNH_nuc"/>
</dbReference>
<dbReference type="RefSeq" id="WP_344095972.1">
    <property type="nucleotide sequence ID" value="NZ_BAAAOG010000007.1"/>
</dbReference>
<dbReference type="Pfam" id="PF02720">
    <property type="entry name" value="DUF222"/>
    <property type="match status" value="1"/>
</dbReference>
<dbReference type="Proteomes" id="UP001499933">
    <property type="component" value="Unassembled WGS sequence"/>
</dbReference>
<evidence type="ECO:0000313" key="3">
    <source>
        <dbReference type="Proteomes" id="UP001499933"/>
    </source>
</evidence>
<keyword evidence="3" id="KW-1185">Reference proteome</keyword>
<gene>
    <name evidence="2" type="ORF">GCM10009776_29480</name>
</gene>
<dbReference type="Gene3D" id="1.10.30.50">
    <property type="match status" value="1"/>
</dbReference>
<feature type="domain" description="HNH nuclease" evidence="1">
    <location>
        <begin position="331"/>
        <end position="383"/>
    </location>
</feature>
<organism evidence="2 3">
    <name type="scientific">Microbacterium deminutum</name>
    <dbReference type="NCBI Taxonomy" id="344164"/>
    <lineage>
        <taxon>Bacteria</taxon>
        <taxon>Bacillati</taxon>
        <taxon>Actinomycetota</taxon>
        <taxon>Actinomycetes</taxon>
        <taxon>Micrococcales</taxon>
        <taxon>Microbacteriaceae</taxon>
        <taxon>Microbacterium</taxon>
    </lineage>
</organism>
<proteinExistence type="predicted"/>
<comment type="caution">
    <text evidence="2">The sequence shown here is derived from an EMBL/GenBank/DDBJ whole genome shotgun (WGS) entry which is preliminary data.</text>
</comment>
<dbReference type="CDD" id="cd00085">
    <property type="entry name" value="HNHc"/>
    <property type="match status" value="1"/>
</dbReference>
<dbReference type="GO" id="GO:0004519">
    <property type="term" value="F:endonuclease activity"/>
    <property type="evidence" value="ECO:0007669"/>
    <property type="project" value="UniProtKB-KW"/>
</dbReference>
<dbReference type="SMART" id="SM00507">
    <property type="entry name" value="HNHc"/>
    <property type="match status" value="1"/>
</dbReference>
<keyword evidence="2" id="KW-0378">Hydrolase</keyword>
<name>A0ABN2R7C5_9MICO</name>
<evidence type="ECO:0000259" key="1">
    <source>
        <dbReference type="SMART" id="SM00507"/>
    </source>
</evidence>
<protein>
    <submittedName>
        <fullName evidence="2">HNH endonuclease signature motif containing protein</fullName>
    </submittedName>
</protein>
<accession>A0ABN2R7C5</accession>
<dbReference type="InterPro" id="IPR003870">
    <property type="entry name" value="DUF222"/>
</dbReference>